<dbReference type="Proteomes" id="UP000249757">
    <property type="component" value="Unassembled WGS sequence"/>
</dbReference>
<dbReference type="GO" id="GO:0044773">
    <property type="term" value="P:mitotic DNA damage checkpoint signaling"/>
    <property type="evidence" value="ECO:0007669"/>
    <property type="project" value="TreeGrafter"/>
</dbReference>
<dbReference type="Pfam" id="PF00069">
    <property type="entry name" value="Pkinase"/>
    <property type="match status" value="1"/>
</dbReference>
<dbReference type="GO" id="GO:0005634">
    <property type="term" value="C:nucleus"/>
    <property type="evidence" value="ECO:0007669"/>
    <property type="project" value="TreeGrafter"/>
</dbReference>
<protein>
    <submittedName>
        <fullName evidence="2">Protein kinase domain protein</fullName>
    </submittedName>
</protein>
<dbReference type="InterPro" id="IPR000719">
    <property type="entry name" value="Prot_kinase_dom"/>
</dbReference>
<accession>A0A922NA66</accession>
<comment type="caution">
    <text evidence="2">The sequence shown here is derived from an EMBL/GenBank/DDBJ whole genome shotgun (WGS) entry which is preliminary data.</text>
</comment>
<keyword evidence="2" id="KW-0808">Transferase</keyword>
<proteinExistence type="predicted"/>
<dbReference type="PANTHER" id="PTHR44167">
    <property type="entry name" value="OVARIAN-SPECIFIC SERINE/THREONINE-PROTEIN KINASE LOK-RELATED"/>
    <property type="match status" value="1"/>
</dbReference>
<dbReference type="InterPro" id="IPR011009">
    <property type="entry name" value="Kinase-like_dom_sf"/>
</dbReference>
<dbReference type="GO" id="GO:0005524">
    <property type="term" value="F:ATP binding"/>
    <property type="evidence" value="ECO:0007669"/>
    <property type="project" value="InterPro"/>
</dbReference>
<dbReference type="AlphaFoldDB" id="A0A922NA66"/>
<gene>
    <name evidence="2" type="ORF">Ptr86124_010845</name>
</gene>
<sequence length="409" mass="46361">MALPRSEACIIEDGVFFLDDPEVGDRFQEMNEKRFAFKTVAGVNFCLDFCRSRTLEDDRIRCIIESFFKRSGLGLLKLYGPQPDIIFTFLNNPSNEASEESSENTKGKQNVKVLLVLLLSKNSTVEFYKRSHLHVLQADIARIGLLQVAPENLESEEIESCEVTMEAGGFAIIDGRLAFRIIKGQAIIVGFGVDEEVKEWNKMRFPRELIRYYGTHTDDGLLLSEADHGDLQLYIDRDNSKIDTDNSKIDNALRKKWSLQAAEALAHVHKKGIVHRNVCPNNFLVHEGSLLLADFGGSSCRELELNGHLLPDPPFFDPHLTDFNTPKVDVFSLGVLLYIINTGQYPFHQGPVPQDMKRFEYENDVEVRLQQNEFPSLSGVQFKDVIAGCCCERRFESAEEVFIALEAEM</sequence>
<evidence type="ECO:0000313" key="2">
    <source>
        <dbReference type="EMBL" id="KAI1510399.1"/>
    </source>
</evidence>
<keyword evidence="2" id="KW-0418">Kinase</keyword>
<dbReference type="GO" id="GO:0004674">
    <property type="term" value="F:protein serine/threonine kinase activity"/>
    <property type="evidence" value="ECO:0007669"/>
    <property type="project" value="TreeGrafter"/>
</dbReference>
<dbReference type="PANTHER" id="PTHR44167:SF24">
    <property type="entry name" value="SERINE_THREONINE-PROTEIN KINASE CHK2"/>
    <property type="match status" value="1"/>
</dbReference>
<evidence type="ECO:0000259" key="1">
    <source>
        <dbReference type="PROSITE" id="PS50011"/>
    </source>
</evidence>
<dbReference type="EMBL" id="NRDI02000017">
    <property type="protein sequence ID" value="KAI1510399.1"/>
    <property type="molecule type" value="Genomic_DNA"/>
</dbReference>
<reference evidence="3" key="1">
    <citation type="journal article" date="2022" name="Microb. Genom.">
        <title>A global pangenome for the wheat fungal pathogen Pyrenophora tritici-repentis and prediction of effector protein structural homology.</title>
        <authorList>
            <person name="Moolhuijzen P.M."/>
            <person name="See P.T."/>
            <person name="Shi G."/>
            <person name="Powell H.R."/>
            <person name="Cockram J."/>
            <person name="Jorgensen L.N."/>
            <person name="Benslimane H."/>
            <person name="Strelkov S.E."/>
            <person name="Turner J."/>
            <person name="Liu Z."/>
            <person name="Moffat C.S."/>
        </authorList>
    </citation>
    <scope>NUCLEOTIDE SEQUENCE [LARGE SCALE GENOMIC DNA]</scope>
</reference>
<dbReference type="SUPFAM" id="SSF56112">
    <property type="entry name" value="Protein kinase-like (PK-like)"/>
    <property type="match status" value="1"/>
</dbReference>
<dbReference type="Gene3D" id="1.10.510.10">
    <property type="entry name" value="Transferase(Phosphotransferase) domain 1"/>
    <property type="match status" value="1"/>
</dbReference>
<dbReference type="PROSITE" id="PS50011">
    <property type="entry name" value="PROTEIN_KINASE_DOM"/>
    <property type="match status" value="1"/>
</dbReference>
<feature type="domain" description="Protein kinase" evidence="1">
    <location>
        <begin position="113"/>
        <end position="409"/>
    </location>
</feature>
<dbReference type="SMART" id="SM00220">
    <property type="entry name" value="S_TKc"/>
    <property type="match status" value="1"/>
</dbReference>
<evidence type="ECO:0000313" key="3">
    <source>
        <dbReference type="Proteomes" id="UP000249757"/>
    </source>
</evidence>
<organism evidence="2 3">
    <name type="scientific">Pyrenophora tritici-repentis</name>
    <dbReference type="NCBI Taxonomy" id="45151"/>
    <lineage>
        <taxon>Eukaryota</taxon>
        <taxon>Fungi</taxon>
        <taxon>Dikarya</taxon>
        <taxon>Ascomycota</taxon>
        <taxon>Pezizomycotina</taxon>
        <taxon>Dothideomycetes</taxon>
        <taxon>Pleosporomycetidae</taxon>
        <taxon>Pleosporales</taxon>
        <taxon>Pleosporineae</taxon>
        <taxon>Pleosporaceae</taxon>
        <taxon>Pyrenophora</taxon>
    </lineage>
</organism>
<name>A0A922NA66_9PLEO</name>
<keyword evidence="3" id="KW-1185">Reference proteome</keyword>